<comment type="caution">
    <text evidence="4">The sequence shown here is derived from an EMBL/GenBank/DDBJ whole genome shotgun (WGS) entry which is preliminary data.</text>
</comment>
<keyword evidence="1" id="KW-0489">Methyltransferase</keyword>
<dbReference type="PANTHER" id="PTHR13610">
    <property type="entry name" value="METHYLTRANSFERASE DOMAIN-CONTAINING PROTEIN"/>
    <property type="match status" value="1"/>
</dbReference>
<dbReference type="SUPFAM" id="SSF53335">
    <property type="entry name" value="S-adenosyl-L-methionine-dependent methyltransferases"/>
    <property type="match status" value="1"/>
</dbReference>
<organism evidence="4 5">
    <name type="scientific">Aquitalea magnusonii</name>
    <dbReference type="NCBI Taxonomy" id="332411"/>
    <lineage>
        <taxon>Bacteria</taxon>
        <taxon>Pseudomonadati</taxon>
        <taxon>Pseudomonadota</taxon>
        <taxon>Betaproteobacteria</taxon>
        <taxon>Neisseriales</taxon>
        <taxon>Chromobacteriaceae</taxon>
        <taxon>Aquitalea</taxon>
    </lineage>
</organism>
<dbReference type="InterPro" id="IPR026170">
    <property type="entry name" value="FAM173A/B"/>
</dbReference>
<dbReference type="GO" id="GO:0032259">
    <property type="term" value="P:methylation"/>
    <property type="evidence" value="ECO:0007669"/>
    <property type="project" value="UniProtKB-KW"/>
</dbReference>
<dbReference type="InterPro" id="IPR029063">
    <property type="entry name" value="SAM-dependent_MTases_sf"/>
</dbReference>
<evidence type="ECO:0000256" key="1">
    <source>
        <dbReference type="ARBA" id="ARBA00022603"/>
    </source>
</evidence>
<keyword evidence="3" id="KW-0949">S-adenosyl-L-methionine</keyword>
<evidence type="ECO:0000313" key="4">
    <source>
        <dbReference type="EMBL" id="PXX48368.1"/>
    </source>
</evidence>
<dbReference type="CDD" id="cd02440">
    <property type="entry name" value="AdoMet_MTases"/>
    <property type="match status" value="1"/>
</dbReference>
<evidence type="ECO:0000313" key="5">
    <source>
        <dbReference type="Proteomes" id="UP000248395"/>
    </source>
</evidence>
<gene>
    <name evidence="4" type="ORF">DFR38_107154</name>
</gene>
<reference evidence="4 5" key="1">
    <citation type="submission" date="2018-05" db="EMBL/GenBank/DDBJ databases">
        <title>Genomic Encyclopedia of Type Strains, Phase IV (KMG-IV): sequencing the most valuable type-strain genomes for metagenomic binning, comparative biology and taxonomic classification.</title>
        <authorList>
            <person name="Goeker M."/>
        </authorList>
    </citation>
    <scope>NUCLEOTIDE SEQUENCE [LARGE SCALE GENOMIC DNA]</scope>
    <source>
        <strain evidence="4 5">DSM 25134</strain>
    </source>
</reference>
<accession>A0A318JHS0</accession>
<dbReference type="AlphaFoldDB" id="A0A318JHS0"/>
<dbReference type="OrthoDB" id="5611641at2"/>
<sequence>MRLRLLRPVLLQLLAALLAWFFIAPAVQPQAWAILQALFAVALSYAWRLPGWQKFAHGLFVPAVVLLQQQALPAWVYLSGLLLTFAVGRNALTERVPLYRSAHEVAEKLAACLPPQARVLEAGCGDGRLAMQLAALRPDLHILALENAWGSCLLARLRWWRAGRPAGLVFACHSFWKEHWGDYDAVYAFLSPAPMPRVWRKFLAEGRPASVLVSNTFMVPDVQPDSRIPLGGPLQKELLIWCHPHGSR</sequence>
<dbReference type="GO" id="GO:0016279">
    <property type="term" value="F:protein-lysine N-methyltransferase activity"/>
    <property type="evidence" value="ECO:0007669"/>
    <property type="project" value="InterPro"/>
</dbReference>
<evidence type="ECO:0000256" key="3">
    <source>
        <dbReference type="ARBA" id="ARBA00022691"/>
    </source>
</evidence>
<protein>
    <recommendedName>
        <fullName evidence="6">SAM-dependent methyltransferase</fullName>
    </recommendedName>
</protein>
<name>A0A318JHS0_9NEIS</name>
<keyword evidence="5" id="KW-1185">Reference proteome</keyword>
<dbReference type="EMBL" id="QJKC01000007">
    <property type="protein sequence ID" value="PXX48368.1"/>
    <property type="molecule type" value="Genomic_DNA"/>
</dbReference>
<dbReference type="Proteomes" id="UP000248395">
    <property type="component" value="Unassembled WGS sequence"/>
</dbReference>
<keyword evidence="2" id="KW-0808">Transferase</keyword>
<evidence type="ECO:0008006" key="6">
    <source>
        <dbReference type="Google" id="ProtNLM"/>
    </source>
</evidence>
<dbReference type="PANTHER" id="PTHR13610:SF9">
    <property type="entry name" value="FI06469P"/>
    <property type="match status" value="1"/>
</dbReference>
<evidence type="ECO:0000256" key="2">
    <source>
        <dbReference type="ARBA" id="ARBA00022679"/>
    </source>
</evidence>
<proteinExistence type="predicted"/>
<dbReference type="Gene3D" id="3.40.50.150">
    <property type="entry name" value="Vaccinia Virus protein VP39"/>
    <property type="match status" value="1"/>
</dbReference>